<sequence>MELEIIWTQFAEDELYKIFKHYLEKTGNRTAKKLADGIYDEPFKLISHSEIGQIE</sequence>
<reference evidence="2" key="1">
    <citation type="submission" date="2016-11" db="EMBL/GenBank/DDBJ databases">
        <authorList>
            <person name="Varghese N."/>
            <person name="Submissions S."/>
        </authorList>
    </citation>
    <scope>NUCLEOTIDE SEQUENCE [LARGE SCALE GENOMIC DNA]</scope>
    <source>
        <strain evidence="2">DSM 26349</strain>
    </source>
</reference>
<gene>
    <name evidence="1" type="ORF">SAMN04487908_13010</name>
</gene>
<accession>A0A1M6MYB7</accession>
<dbReference type="Gene3D" id="3.30.2310.20">
    <property type="entry name" value="RelE-like"/>
    <property type="match status" value="1"/>
</dbReference>
<organism evidence="1 2">
    <name type="scientific">Aequorivita viscosa</name>
    <dbReference type="NCBI Taxonomy" id="797419"/>
    <lineage>
        <taxon>Bacteria</taxon>
        <taxon>Pseudomonadati</taxon>
        <taxon>Bacteroidota</taxon>
        <taxon>Flavobacteriia</taxon>
        <taxon>Flavobacteriales</taxon>
        <taxon>Flavobacteriaceae</taxon>
        <taxon>Aequorivita</taxon>
    </lineage>
</organism>
<protein>
    <recommendedName>
        <fullName evidence="3">ParE toxin of type II toxin-antitoxin system, parDE</fullName>
    </recommendedName>
</protein>
<proteinExistence type="predicted"/>
<keyword evidence="2" id="KW-1185">Reference proteome</keyword>
<dbReference type="Proteomes" id="UP000184172">
    <property type="component" value="Unassembled WGS sequence"/>
</dbReference>
<dbReference type="STRING" id="797419.SAMN05216556_12810"/>
<name>A0A1M6MYB7_9FLAO</name>
<evidence type="ECO:0008006" key="3">
    <source>
        <dbReference type="Google" id="ProtNLM"/>
    </source>
</evidence>
<evidence type="ECO:0000313" key="2">
    <source>
        <dbReference type="Proteomes" id="UP000184172"/>
    </source>
</evidence>
<dbReference type="InterPro" id="IPR035093">
    <property type="entry name" value="RelE/ParE_toxin_dom_sf"/>
</dbReference>
<dbReference type="RefSeq" id="WP_200791532.1">
    <property type="nucleotide sequence ID" value="NZ_FNNS01000028.1"/>
</dbReference>
<dbReference type="EMBL" id="FQYV01000030">
    <property type="protein sequence ID" value="SHJ88445.1"/>
    <property type="molecule type" value="Genomic_DNA"/>
</dbReference>
<evidence type="ECO:0000313" key="1">
    <source>
        <dbReference type="EMBL" id="SHJ88445.1"/>
    </source>
</evidence>
<dbReference type="AlphaFoldDB" id="A0A1M6MYB7"/>